<dbReference type="EMBL" id="MT631579">
    <property type="protein sequence ID" value="QNO54431.1"/>
    <property type="molecule type" value="Genomic_DNA"/>
</dbReference>
<dbReference type="Gene3D" id="3.30.2130.10">
    <property type="entry name" value="VC0802-like"/>
    <property type="match status" value="1"/>
</dbReference>
<protein>
    <recommendedName>
        <fullName evidence="1">ACT domain-containing protein</fullName>
    </recommendedName>
</protein>
<organism evidence="2">
    <name type="scientific">Candidatus Methanophaga sp. ANME-1 ERB7</name>
    <dbReference type="NCBI Taxonomy" id="2759913"/>
    <lineage>
        <taxon>Archaea</taxon>
        <taxon>Methanobacteriati</taxon>
        <taxon>Methanobacteriota</taxon>
        <taxon>Stenosarchaea group</taxon>
        <taxon>Methanomicrobia</taxon>
        <taxon>Candidatus Methanophagales</taxon>
        <taxon>Candidatus Methanophagaceae</taxon>
        <taxon>Candidatus Methanophaga</taxon>
    </lineage>
</organism>
<dbReference type="InterPro" id="IPR045865">
    <property type="entry name" value="ACT-like_dom_sf"/>
</dbReference>
<dbReference type="InterPro" id="IPR002912">
    <property type="entry name" value="ACT_dom"/>
</dbReference>
<reference evidence="2" key="1">
    <citation type="submission" date="2020-06" db="EMBL/GenBank/DDBJ databases">
        <title>Unique genomic features of the anaerobic methanotrophic archaea.</title>
        <authorList>
            <person name="Chadwick G.L."/>
            <person name="Skennerton C.T."/>
            <person name="Laso-Perez R."/>
            <person name="Leu A.O."/>
            <person name="Speth D.R."/>
            <person name="Yu H."/>
            <person name="Morgan-Lang C."/>
            <person name="Hatzenpichler R."/>
            <person name="Goudeau D."/>
            <person name="Malmstrom R."/>
            <person name="Brazelton W.J."/>
            <person name="Woyke T."/>
            <person name="Hallam S.J."/>
            <person name="Tyson G.W."/>
            <person name="Wegener G."/>
            <person name="Boetius A."/>
            <person name="Orphan V."/>
        </authorList>
    </citation>
    <scope>NUCLEOTIDE SEQUENCE</scope>
</reference>
<dbReference type="PROSITE" id="PS51671">
    <property type="entry name" value="ACT"/>
    <property type="match status" value="1"/>
</dbReference>
<dbReference type="PANTHER" id="PTHR40099:SF1">
    <property type="entry name" value="ACETOLACTATE SYNTHASE, SMALL SUBUNIT"/>
    <property type="match status" value="1"/>
</dbReference>
<dbReference type="SUPFAM" id="SSF55021">
    <property type="entry name" value="ACT-like"/>
    <property type="match status" value="2"/>
</dbReference>
<dbReference type="InterPro" id="IPR045739">
    <property type="entry name" value="ACT_dom_pair"/>
</dbReference>
<dbReference type="AlphaFoldDB" id="A0A7G9Z2E7"/>
<evidence type="ECO:0000259" key="1">
    <source>
        <dbReference type="PROSITE" id="PS51671"/>
    </source>
</evidence>
<evidence type="ECO:0000313" key="2">
    <source>
        <dbReference type="EMBL" id="QNO54431.1"/>
    </source>
</evidence>
<proteinExistence type="predicted"/>
<dbReference type="Pfam" id="PF19571">
    <property type="entry name" value="ACT_8"/>
    <property type="match status" value="1"/>
</dbReference>
<feature type="domain" description="ACT" evidence="1">
    <location>
        <begin position="5"/>
        <end position="81"/>
    </location>
</feature>
<gene>
    <name evidence="2" type="ORF">IPKNHHKO_00005</name>
</gene>
<accession>A0A7G9Z2E7</accession>
<name>A0A7G9Z2E7_9EURY</name>
<dbReference type="PANTHER" id="PTHR40099">
    <property type="entry name" value="ACETOLACTATE SYNTHASE, SMALL SUBUNIT"/>
    <property type="match status" value="1"/>
</dbReference>
<sequence>MDMKTVTIVADDKVGLLADVSYVLGKAKVNIESIGVEVIADKALISLALSDSMRGGEVLESAGYKVAEANSVVVKLKDEPGELSRLTGMLSADGINIGNVHMLSKAGDTTVLSVGVDKPKRASTLLKNYLVAQETGY</sequence>